<organism evidence="1 2">
    <name type="scientific">Paenibacillus anseongense</name>
    <dbReference type="NCBI Taxonomy" id="2682845"/>
    <lineage>
        <taxon>Bacteria</taxon>
        <taxon>Bacillati</taxon>
        <taxon>Bacillota</taxon>
        <taxon>Bacilli</taxon>
        <taxon>Bacillales</taxon>
        <taxon>Paenibacillaceae</taxon>
        <taxon>Paenibacillus</taxon>
    </lineage>
</organism>
<gene>
    <name evidence="1" type="ORF">GON05_05910</name>
</gene>
<sequence>MDFERLHASFITNHTALRSGERKGRLVRGHAYAEKLFLQMVWMPLFGNFDNLHPEYEIYDWNRKSQFLDFAYMTPFGKFGIECDGFQTHVKEMDREKFSYALNRETFLTALGWKMMHFSFDDIQSRPEICRMLLQMVVGPCMLRNDAAAPVPVMEKEVLRLAWMLGRAIRPQDVIQQFDVDFRTARKWLRGLVEKGCLSPITTGNSVRSYELKEGSWEHL</sequence>
<accession>A0ABW9U516</accession>
<dbReference type="Gene3D" id="3.40.960.10">
    <property type="entry name" value="VSR Endonuclease"/>
    <property type="match status" value="1"/>
</dbReference>
<keyword evidence="2" id="KW-1185">Reference proteome</keyword>
<name>A0ABW9U516_9BACL</name>
<comment type="caution">
    <text evidence="1">The sequence shown here is derived from an EMBL/GenBank/DDBJ whole genome shotgun (WGS) entry which is preliminary data.</text>
</comment>
<evidence type="ECO:0000313" key="1">
    <source>
        <dbReference type="EMBL" id="MVQ34184.1"/>
    </source>
</evidence>
<evidence type="ECO:0008006" key="3">
    <source>
        <dbReference type="Google" id="ProtNLM"/>
    </source>
</evidence>
<proteinExistence type="predicted"/>
<dbReference type="EMBL" id="WSEM01000006">
    <property type="protein sequence ID" value="MVQ34184.1"/>
    <property type="molecule type" value="Genomic_DNA"/>
</dbReference>
<protein>
    <recommendedName>
        <fullName evidence="3">DUF559 domain-containing protein</fullName>
    </recommendedName>
</protein>
<evidence type="ECO:0000313" key="2">
    <source>
        <dbReference type="Proteomes" id="UP000467637"/>
    </source>
</evidence>
<reference evidence="1 2" key="1">
    <citation type="submission" date="2019-12" db="EMBL/GenBank/DDBJ databases">
        <authorList>
            <person name="Huq M.A."/>
        </authorList>
    </citation>
    <scope>NUCLEOTIDE SEQUENCE [LARGE SCALE GENOMIC DNA]</scope>
    <source>
        <strain evidence="1 2">MAH-34</strain>
    </source>
</reference>
<dbReference type="RefSeq" id="WP_157318275.1">
    <property type="nucleotide sequence ID" value="NZ_WSEM01000006.1"/>
</dbReference>
<dbReference type="Proteomes" id="UP000467637">
    <property type="component" value="Unassembled WGS sequence"/>
</dbReference>